<evidence type="ECO:0000313" key="10">
    <source>
        <dbReference type="Proteomes" id="UP001652445"/>
    </source>
</evidence>
<evidence type="ECO:0000259" key="8">
    <source>
        <dbReference type="PROSITE" id="PS50885"/>
    </source>
</evidence>
<gene>
    <name evidence="9" type="ORF">OB236_39575</name>
</gene>
<dbReference type="SUPFAM" id="SSF55874">
    <property type="entry name" value="ATPase domain of HSP90 chaperone/DNA topoisomerase II/histidine kinase"/>
    <property type="match status" value="1"/>
</dbReference>
<dbReference type="InterPro" id="IPR050640">
    <property type="entry name" value="Bact_2-comp_sensor_kinase"/>
</dbReference>
<evidence type="ECO:0000256" key="4">
    <source>
        <dbReference type="ARBA" id="ARBA00022679"/>
    </source>
</evidence>
<dbReference type="InterPro" id="IPR003594">
    <property type="entry name" value="HATPase_dom"/>
</dbReference>
<keyword evidence="6 7" id="KW-0472">Membrane</keyword>
<dbReference type="InterPro" id="IPR003660">
    <property type="entry name" value="HAMP_dom"/>
</dbReference>
<dbReference type="PANTHER" id="PTHR34220">
    <property type="entry name" value="SENSOR HISTIDINE KINASE YPDA"/>
    <property type="match status" value="1"/>
</dbReference>
<name>A0ABT2UVS9_9BACL</name>
<keyword evidence="4" id="KW-0808">Transferase</keyword>
<evidence type="ECO:0000256" key="7">
    <source>
        <dbReference type="SAM" id="Phobius"/>
    </source>
</evidence>
<evidence type="ECO:0000256" key="5">
    <source>
        <dbReference type="ARBA" id="ARBA00022777"/>
    </source>
</evidence>
<evidence type="ECO:0000313" key="9">
    <source>
        <dbReference type="EMBL" id="MCU6798246.1"/>
    </source>
</evidence>
<keyword evidence="2" id="KW-1003">Cell membrane</keyword>
<reference evidence="9 10" key="1">
    <citation type="submission" date="2022-09" db="EMBL/GenBank/DDBJ databases">
        <authorList>
            <person name="Han X.L."/>
            <person name="Wang Q."/>
            <person name="Lu T."/>
        </authorList>
    </citation>
    <scope>NUCLEOTIDE SEQUENCE [LARGE SCALE GENOMIC DNA]</scope>
    <source>
        <strain evidence="9 10">WQ 127069</strain>
    </source>
</reference>
<dbReference type="SMART" id="SM00304">
    <property type="entry name" value="HAMP"/>
    <property type="match status" value="1"/>
</dbReference>
<dbReference type="Pfam" id="PF02518">
    <property type="entry name" value="HATPase_c"/>
    <property type="match status" value="1"/>
</dbReference>
<dbReference type="Pfam" id="PF06580">
    <property type="entry name" value="His_kinase"/>
    <property type="match status" value="1"/>
</dbReference>
<keyword evidence="10" id="KW-1185">Reference proteome</keyword>
<evidence type="ECO:0000256" key="3">
    <source>
        <dbReference type="ARBA" id="ARBA00022553"/>
    </source>
</evidence>
<feature type="transmembrane region" description="Helical" evidence="7">
    <location>
        <begin position="293"/>
        <end position="313"/>
    </location>
</feature>
<sequence>MKLNWQKWWFSIFTKLLAMFFIVVLPVYALAIQMNDLGAQIVRDEVSNSLLSQIHFYSNSLNKEIDRMVRLQREYVNDNDLTSLSVIAEGLTFYERTAQMKQFQQKLELMKSSGIYVKKASVYIPPIQRIISTDELSEALSPEMTNGLKVERELPHTSPLMYKDGRLLLREYYPSLPVSAQRDPLFVLETEVSVDELRLFLRQISGSKGGAALLHTSWIIAGEQKQPELDPIAANVRSWVTNKGDGMQGIETITLNKQSYITAYEYLPDTDTTLMVYVQEADLLGPLNKYKSYIILMSIVTVVLIIFVSYWVYKVIHKPLTKMVRAFRKVESGNLSVSLHHKSRDEFSYLYHQFNMMTAKLNTLVYEVYEQKLQTQQAELNQLQSQINPHFLYNSLYLLYRMTKAEDYENSLRFTKYLGDYFRYITKKTGDDVRLADEWHHVRMYMEIQNVRFSNRVQVSIDELPEALLSFQVPRLILQPLVENAYNYGLEHTITDGKLSVTLESGPDELRIIIEDNGAGMSETDLTNWRSRLSSKQVNAEVSGIMNVHRRLQLKFGEQSGITLSTGLQGGLQVVMNIQMTKEQEGQHAALDAGR</sequence>
<dbReference type="Gene3D" id="3.30.565.10">
    <property type="entry name" value="Histidine kinase-like ATPase, C-terminal domain"/>
    <property type="match status" value="1"/>
</dbReference>
<organism evidence="9 10">
    <name type="scientific">Paenibacillus baimaensis</name>
    <dbReference type="NCBI Taxonomy" id="2982185"/>
    <lineage>
        <taxon>Bacteria</taxon>
        <taxon>Bacillati</taxon>
        <taxon>Bacillota</taxon>
        <taxon>Bacilli</taxon>
        <taxon>Bacillales</taxon>
        <taxon>Paenibacillaceae</taxon>
        <taxon>Paenibacillus</taxon>
    </lineage>
</organism>
<dbReference type="SUPFAM" id="SSF158472">
    <property type="entry name" value="HAMP domain-like"/>
    <property type="match status" value="1"/>
</dbReference>
<comment type="caution">
    <text evidence="9">The sequence shown here is derived from an EMBL/GenBank/DDBJ whole genome shotgun (WGS) entry which is preliminary data.</text>
</comment>
<dbReference type="Gene3D" id="6.10.340.10">
    <property type="match status" value="1"/>
</dbReference>
<dbReference type="PANTHER" id="PTHR34220:SF7">
    <property type="entry name" value="SENSOR HISTIDINE KINASE YPDA"/>
    <property type="match status" value="1"/>
</dbReference>
<proteinExistence type="predicted"/>
<evidence type="ECO:0000256" key="6">
    <source>
        <dbReference type="ARBA" id="ARBA00023136"/>
    </source>
</evidence>
<keyword evidence="3" id="KW-0597">Phosphoprotein</keyword>
<accession>A0ABT2UVS9</accession>
<comment type="subcellular location">
    <subcellularLocation>
        <location evidence="1">Cell membrane</location>
        <topology evidence="1">Multi-pass membrane protein</topology>
    </subcellularLocation>
</comment>
<dbReference type="PROSITE" id="PS50885">
    <property type="entry name" value="HAMP"/>
    <property type="match status" value="1"/>
</dbReference>
<keyword evidence="7" id="KW-1133">Transmembrane helix</keyword>
<dbReference type="RefSeq" id="WP_262688960.1">
    <property type="nucleotide sequence ID" value="NZ_JAOQIO010000125.1"/>
</dbReference>
<dbReference type="InterPro" id="IPR010559">
    <property type="entry name" value="Sig_transdc_His_kin_internal"/>
</dbReference>
<evidence type="ECO:0000256" key="1">
    <source>
        <dbReference type="ARBA" id="ARBA00004651"/>
    </source>
</evidence>
<keyword evidence="5 9" id="KW-0418">Kinase</keyword>
<feature type="domain" description="HAMP" evidence="8">
    <location>
        <begin position="314"/>
        <end position="366"/>
    </location>
</feature>
<dbReference type="GO" id="GO:0016301">
    <property type="term" value="F:kinase activity"/>
    <property type="evidence" value="ECO:0007669"/>
    <property type="project" value="UniProtKB-KW"/>
</dbReference>
<protein>
    <submittedName>
        <fullName evidence="9">Histidine kinase</fullName>
    </submittedName>
</protein>
<keyword evidence="7" id="KW-0812">Transmembrane</keyword>
<dbReference type="CDD" id="cd06225">
    <property type="entry name" value="HAMP"/>
    <property type="match status" value="1"/>
</dbReference>
<dbReference type="EMBL" id="JAOQIO010000125">
    <property type="protein sequence ID" value="MCU6798246.1"/>
    <property type="molecule type" value="Genomic_DNA"/>
</dbReference>
<dbReference type="Proteomes" id="UP001652445">
    <property type="component" value="Unassembled WGS sequence"/>
</dbReference>
<dbReference type="InterPro" id="IPR036890">
    <property type="entry name" value="HATPase_C_sf"/>
</dbReference>
<evidence type="ECO:0000256" key="2">
    <source>
        <dbReference type="ARBA" id="ARBA00022475"/>
    </source>
</evidence>
<dbReference type="Pfam" id="PF00672">
    <property type="entry name" value="HAMP"/>
    <property type="match status" value="1"/>
</dbReference>